<dbReference type="GO" id="GO:0048188">
    <property type="term" value="C:Set1C/COMPASS complex"/>
    <property type="evidence" value="ECO:0007669"/>
    <property type="project" value="TreeGrafter"/>
</dbReference>
<feature type="compositionally biased region" description="Gly residues" evidence="1">
    <location>
        <begin position="647"/>
        <end position="657"/>
    </location>
</feature>
<protein>
    <recommendedName>
        <fullName evidence="2">BOD1/SHG1 domain-containing protein</fullName>
    </recommendedName>
</protein>
<dbReference type="eggNOG" id="ENOG502QTHP">
    <property type="taxonomic scope" value="Eukaryota"/>
</dbReference>
<dbReference type="KEGG" id="mde:101899747"/>
<name>A0A1I8N7U7_MUSDO</name>
<reference evidence="3" key="1">
    <citation type="submission" date="2020-05" db="UniProtKB">
        <authorList>
            <consortium name="EnsemblMetazoa"/>
        </authorList>
    </citation>
    <scope>IDENTIFICATION</scope>
    <source>
        <strain evidence="3">Aabys</strain>
    </source>
</reference>
<dbReference type="OrthoDB" id="7605699at2759"/>
<evidence type="ECO:0000256" key="1">
    <source>
        <dbReference type="SAM" id="MobiDB-lite"/>
    </source>
</evidence>
<feature type="compositionally biased region" description="Pro residues" evidence="1">
    <location>
        <begin position="468"/>
        <end position="483"/>
    </location>
</feature>
<feature type="compositionally biased region" description="Low complexity" evidence="1">
    <location>
        <begin position="266"/>
        <end position="277"/>
    </location>
</feature>
<feature type="compositionally biased region" description="Acidic residues" evidence="1">
    <location>
        <begin position="181"/>
        <end position="194"/>
    </location>
</feature>
<evidence type="ECO:0000259" key="2">
    <source>
        <dbReference type="Pfam" id="PF05205"/>
    </source>
</evidence>
<feature type="compositionally biased region" description="Basic and acidic residues" evidence="1">
    <location>
        <begin position="324"/>
        <end position="353"/>
    </location>
</feature>
<feature type="compositionally biased region" description="Basic and acidic residues" evidence="1">
    <location>
        <begin position="618"/>
        <end position="629"/>
    </location>
</feature>
<dbReference type="VEuPathDB" id="VectorBase:MDOA012475"/>
<feature type="compositionally biased region" description="Polar residues" evidence="1">
    <location>
        <begin position="245"/>
        <end position="264"/>
    </location>
</feature>
<feature type="compositionally biased region" description="Basic and acidic residues" evidence="1">
    <location>
        <begin position="161"/>
        <end position="179"/>
    </location>
</feature>
<feature type="compositionally biased region" description="Basic and acidic residues" evidence="1">
    <location>
        <begin position="200"/>
        <end position="230"/>
    </location>
</feature>
<gene>
    <name evidence="3" type="primary">101899747</name>
</gene>
<feature type="compositionally biased region" description="Basic residues" evidence="1">
    <location>
        <begin position="497"/>
        <end position="512"/>
    </location>
</feature>
<accession>A0A1I8N7U7</accession>
<feature type="compositionally biased region" description="Basic and acidic residues" evidence="1">
    <location>
        <begin position="842"/>
        <end position="854"/>
    </location>
</feature>
<feature type="compositionally biased region" description="Low complexity" evidence="1">
    <location>
        <begin position="447"/>
        <end position="467"/>
    </location>
</feature>
<sequence>MDASLVEKIVHEVKSQGVFDEFRKDSMADVDTKPAYQNLRQRVEKSVKKFLSEQTWTPEMNKNQLREKLRRHIAESGFLDVGVERIVDQVVNPKIGSVFQPRIEEIAYKYLGLPPPQKIYEPPPPPLMHPLPPLPLTAPPPPLKVETCSLLPNDLEQVSPDSDKGTVKSEAEGDDKTNVDMETEEKIIDDDESPPFEPLVKSESKDIKLEPKAIKTEHDEPEDNIKKFDDNDSTTVKTEMKDLGESQSSTNIDKDNNSQSMDCRNSQDSQLSSVSSDTRLTPEIKDDSAPPRSSQEEAVTANISEEAQMPKFNENSSEPSCTNGRKESDSTLHFDIKKDEIKFEGTERKKLEDSQVSPLDDDIKCELPSGTPLSECKSDMFKFSVNTSSVAEQKEHDLERTPNAQESSFGSSIEDSASIPTNITNQVTVDEKDKDLSRGEKSPQTAVSTISKIPSTPTATPTATPTVTPTPTPISQPLPPTPSPISTHRADREHSSRHSSSSKHKKHSKERRRSHDREKDRGERYRSSKEGKERHRNSNSSSHKGNSKHSSSSSSNRHSSSSSHNKSSNEKELDRSHSSSRHGKYASSSDKRNSLSSSNKDHSSSSSNTSSTMTKRSGRYDDDHYEAKQKPQRRKSTDSNDDDGDKGGSSTGGGGKSNHGQYQKVASASSSKSKTKYASDTGHSTASKEHGNQPDDLSLRELSEKKDETPKLPNNVVILNDLLENPQTQCIQLDSRGHLIEVPAIQSDSRTITTGNEADLLYFEVDLQESFRQRINILNDTMDLCRKAVNYLRFDSPIDEGIELSSEDDYNHNRANTSISSIRTSLKRKSIINFEDYERTPQKRCPIDKSDENALKTSPTPSDLSVSSKENEEIDKNSALSKKLDRHKAAVEKLARQQRYSSDDLYKPRPILGQRSRRRGMDSVM</sequence>
<dbReference type="GO" id="GO:0031297">
    <property type="term" value="P:replication fork processing"/>
    <property type="evidence" value="ECO:0007669"/>
    <property type="project" value="TreeGrafter"/>
</dbReference>
<feature type="compositionally biased region" description="Basic and acidic residues" evidence="1">
    <location>
        <begin position="429"/>
        <end position="441"/>
    </location>
</feature>
<dbReference type="VEuPathDB" id="VectorBase:MDOMA2_018190"/>
<proteinExistence type="predicted"/>
<feature type="compositionally biased region" description="Pro residues" evidence="1">
    <location>
        <begin position="121"/>
        <end position="143"/>
    </location>
</feature>
<dbReference type="Pfam" id="PF05205">
    <property type="entry name" value="COMPASS-Shg1"/>
    <property type="match status" value="1"/>
</dbReference>
<feature type="compositionally biased region" description="Polar residues" evidence="1">
    <location>
        <begin position="313"/>
        <end position="323"/>
    </location>
</feature>
<dbReference type="AlphaFoldDB" id="A0A1I8N7U7"/>
<feature type="compositionally biased region" description="Basic and acidic residues" evidence="1">
    <location>
        <begin position="567"/>
        <end position="577"/>
    </location>
</feature>
<feature type="region of interest" description="Disordered" evidence="1">
    <location>
        <begin position="842"/>
        <end position="925"/>
    </location>
</feature>
<feature type="compositionally biased region" description="Polar residues" evidence="1">
    <location>
        <begin position="291"/>
        <end position="305"/>
    </location>
</feature>
<organism evidence="3">
    <name type="scientific">Musca domestica</name>
    <name type="common">House fly</name>
    <dbReference type="NCBI Taxonomy" id="7370"/>
    <lineage>
        <taxon>Eukaryota</taxon>
        <taxon>Metazoa</taxon>
        <taxon>Ecdysozoa</taxon>
        <taxon>Arthropoda</taxon>
        <taxon>Hexapoda</taxon>
        <taxon>Insecta</taxon>
        <taxon>Pterygota</taxon>
        <taxon>Neoptera</taxon>
        <taxon>Endopterygota</taxon>
        <taxon>Diptera</taxon>
        <taxon>Brachycera</taxon>
        <taxon>Muscomorpha</taxon>
        <taxon>Muscoidea</taxon>
        <taxon>Muscidae</taxon>
        <taxon>Musca</taxon>
    </lineage>
</organism>
<dbReference type="EnsemblMetazoa" id="MDOA012475-RA">
    <property type="protein sequence ID" value="MDOA012475-PA"/>
    <property type="gene ID" value="MDOA012475"/>
</dbReference>
<feature type="compositionally biased region" description="Basic and acidic residues" evidence="1">
    <location>
        <begin position="513"/>
        <end position="533"/>
    </location>
</feature>
<dbReference type="InterPro" id="IPR055264">
    <property type="entry name" value="BOD1/SHG1_dom"/>
</dbReference>
<feature type="compositionally biased region" description="Polar residues" evidence="1">
    <location>
        <begin position="402"/>
        <end position="428"/>
    </location>
</feature>
<dbReference type="PANTHER" id="PTHR31532:SF10">
    <property type="entry name" value="BIORIENTATION OF CHROMOSOMES IN CELL DIVISION PROTEIN 1-LIKE 1"/>
    <property type="match status" value="1"/>
</dbReference>
<feature type="compositionally biased region" description="Basic and acidic residues" evidence="1">
    <location>
        <begin position="589"/>
        <end position="603"/>
    </location>
</feature>
<feature type="compositionally biased region" description="Polar residues" evidence="1">
    <location>
        <begin position="855"/>
        <end position="868"/>
    </location>
</feature>
<feature type="compositionally biased region" description="Basic and acidic residues" evidence="1">
    <location>
        <begin position="686"/>
        <end position="696"/>
    </location>
</feature>
<dbReference type="STRING" id="7370.A0A1I8N7U7"/>
<evidence type="ECO:0000313" key="3">
    <source>
        <dbReference type="EnsemblMetazoa" id="MDOA012475-PA"/>
    </source>
</evidence>
<feature type="compositionally biased region" description="Low complexity" evidence="1">
    <location>
        <begin position="538"/>
        <end position="566"/>
    </location>
</feature>
<feature type="compositionally biased region" description="Low complexity" evidence="1">
    <location>
        <begin position="666"/>
        <end position="679"/>
    </location>
</feature>
<feature type="compositionally biased region" description="Basic and acidic residues" evidence="1">
    <location>
        <begin position="280"/>
        <end position="289"/>
    </location>
</feature>
<feature type="compositionally biased region" description="Basic and acidic residues" evidence="1">
    <location>
        <begin position="887"/>
        <end position="907"/>
    </location>
</feature>
<dbReference type="RefSeq" id="XP_005184275.2">
    <property type="nucleotide sequence ID" value="XM_005184218.4"/>
</dbReference>
<feature type="domain" description="BOD1/SHG1" evidence="2">
    <location>
        <begin position="8"/>
        <end position="104"/>
    </location>
</feature>
<feature type="region of interest" description="Disordered" evidence="1">
    <location>
        <begin position="121"/>
        <end position="696"/>
    </location>
</feature>
<dbReference type="PANTHER" id="PTHR31532">
    <property type="entry name" value="BIORIENTATION OF CHROMOSOMES IN CELL DIVISION 1 FAMILY MEMBER"/>
    <property type="match status" value="1"/>
</dbReference>